<dbReference type="InterPro" id="IPR036866">
    <property type="entry name" value="RibonucZ/Hydroxyglut_hydro"/>
</dbReference>
<dbReference type="Proteomes" id="UP000188604">
    <property type="component" value="Chromosome"/>
</dbReference>
<feature type="region of interest" description="Disordered" evidence="1">
    <location>
        <begin position="320"/>
        <end position="345"/>
    </location>
</feature>
<feature type="compositionally biased region" description="Basic and acidic residues" evidence="1">
    <location>
        <begin position="1"/>
        <end position="13"/>
    </location>
</feature>
<feature type="compositionally biased region" description="Polar residues" evidence="1">
    <location>
        <begin position="336"/>
        <end position="345"/>
    </location>
</feature>
<accession>A0A1U9KNK4</accession>
<dbReference type="RefSeq" id="WP_077806356.1">
    <property type="nucleotide sequence ID" value="NZ_BJXS01000009.1"/>
</dbReference>
<evidence type="ECO:0000313" key="2">
    <source>
        <dbReference type="EMBL" id="AQS87376.1"/>
    </source>
</evidence>
<dbReference type="PANTHER" id="PTHR15032">
    <property type="entry name" value="N-ACYL-PHOSPHATIDYLETHANOLAMINE-HYDROLYZING PHOSPHOLIPASE D"/>
    <property type="match status" value="1"/>
</dbReference>
<dbReference type="SUPFAM" id="SSF56281">
    <property type="entry name" value="Metallo-hydrolase/oxidoreductase"/>
    <property type="match status" value="1"/>
</dbReference>
<dbReference type="STRING" id="320497.A0U93_04850"/>
<dbReference type="Gene3D" id="3.60.15.10">
    <property type="entry name" value="Ribonuclease Z/Hydroxyacylglutathione hydrolase-like"/>
    <property type="match status" value="1"/>
</dbReference>
<keyword evidence="3" id="KW-1185">Reference proteome</keyword>
<dbReference type="AlphaFoldDB" id="A0A1U9KNK4"/>
<sequence>MSHPLSDHFDGHRFHNPTNLPFPDAPPPTSTPNRRGSILRWQFGLRPKWPVDRPTSTYPDAPPPEPGELVATFVNHSTFLLSFGRHGKAPLTVLTDPIFSERCSPFRHLGPRRVQPPGLSLDALPRIDVVAVSHCHYDHMDLPTLRFLAERDDPACITPLGNRRHLRKAGLTQIVEQDWWEHAQLGDLGITLTPARHATARTPFDANEALWAGFLFTLAGNEVPSVFFVGDSGHGRHWAMIRERLGAPDLALLPIGAYEPRDLMRRVHVNPEEAFEAFRNLGAKRGLGMHFGTFQLTDEGIDEPPARLRLATRAAGLPDDTFDTLGNGESRLFSRNAVSQPDTPS</sequence>
<dbReference type="KEGG" id="nch:A0U93_04850"/>
<dbReference type="InterPro" id="IPR001279">
    <property type="entry name" value="Metallo-B-lactamas"/>
</dbReference>
<dbReference type="EMBL" id="CP014691">
    <property type="protein sequence ID" value="AQS87376.1"/>
    <property type="molecule type" value="Genomic_DNA"/>
</dbReference>
<evidence type="ECO:0000256" key="1">
    <source>
        <dbReference type="SAM" id="MobiDB-lite"/>
    </source>
</evidence>
<feature type="region of interest" description="Disordered" evidence="1">
    <location>
        <begin position="1"/>
        <end position="35"/>
    </location>
</feature>
<organism evidence="2 3">
    <name type="scientific">Neoasaia chiangmaiensis</name>
    <dbReference type="NCBI Taxonomy" id="320497"/>
    <lineage>
        <taxon>Bacteria</taxon>
        <taxon>Pseudomonadati</taxon>
        <taxon>Pseudomonadota</taxon>
        <taxon>Alphaproteobacteria</taxon>
        <taxon>Acetobacterales</taxon>
        <taxon>Acetobacteraceae</taxon>
        <taxon>Neoasaia</taxon>
    </lineage>
</organism>
<evidence type="ECO:0000313" key="3">
    <source>
        <dbReference type="Proteomes" id="UP000188604"/>
    </source>
</evidence>
<dbReference type="OrthoDB" id="9805728at2"/>
<dbReference type="GO" id="GO:0005737">
    <property type="term" value="C:cytoplasm"/>
    <property type="evidence" value="ECO:0007669"/>
    <property type="project" value="TreeGrafter"/>
</dbReference>
<dbReference type="Pfam" id="PF12706">
    <property type="entry name" value="Lactamase_B_2"/>
    <property type="match status" value="1"/>
</dbReference>
<proteinExistence type="predicted"/>
<reference evidence="2 3" key="1">
    <citation type="submission" date="2016-03" db="EMBL/GenBank/DDBJ databases">
        <title>Acetic acid bacteria sequencing.</title>
        <authorList>
            <person name="Brandt J."/>
            <person name="Jakob F."/>
            <person name="Vogel R.F."/>
        </authorList>
    </citation>
    <scope>NUCLEOTIDE SEQUENCE [LARGE SCALE GENOMIC DNA]</scope>
    <source>
        <strain evidence="2 3">NBRC 101099</strain>
    </source>
</reference>
<name>A0A1U9KNK4_9PROT</name>
<gene>
    <name evidence="2" type="ORF">A0U93_04850</name>
</gene>
<dbReference type="PANTHER" id="PTHR15032:SF4">
    <property type="entry name" value="N-ACYL-PHOSPHATIDYLETHANOLAMINE-HYDROLYZING PHOSPHOLIPASE D"/>
    <property type="match status" value="1"/>
</dbReference>
<protein>
    <submittedName>
        <fullName evidence="2">Uncharacterized protein</fullName>
    </submittedName>
</protein>